<dbReference type="EMBL" id="QNTQ01000010">
    <property type="protein sequence ID" value="RBI84613.1"/>
    <property type="molecule type" value="Genomic_DNA"/>
</dbReference>
<dbReference type="AlphaFoldDB" id="A0A365U7A8"/>
<feature type="region of interest" description="Disordered" evidence="6">
    <location>
        <begin position="1"/>
        <end position="42"/>
    </location>
</feature>
<proteinExistence type="inferred from homology"/>
<dbReference type="InterPro" id="IPR025965">
    <property type="entry name" value="FlgD/Vpr_Ig-like"/>
</dbReference>
<dbReference type="OrthoDB" id="9785233at2"/>
<keyword evidence="9" id="KW-1185">Reference proteome</keyword>
<comment type="similarity">
    <text evidence="1 5">Belongs to the FlgD family.</text>
</comment>
<evidence type="ECO:0000256" key="1">
    <source>
        <dbReference type="ARBA" id="ARBA00010577"/>
    </source>
</evidence>
<evidence type="ECO:0000256" key="2">
    <source>
        <dbReference type="ARBA" id="ARBA00016013"/>
    </source>
</evidence>
<keyword evidence="8" id="KW-0282">Flagellum</keyword>
<evidence type="ECO:0000256" key="3">
    <source>
        <dbReference type="ARBA" id="ARBA00022795"/>
    </source>
</evidence>
<evidence type="ECO:0000259" key="7">
    <source>
        <dbReference type="Pfam" id="PF13860"/>
    </source>
</evidence>
<protein>
    <recommendedName>
        <fullName evidence="2 5">Basal-body rod modification protein FlgD</fullName>
    </recommendedName>
</protein>
<gene>
    <name evidence="8" type="primary">flgD</name>
    <name evidence="8" type="ORF">DRV85_11705</name>
</gene>
<sequence length="242" mass="24855">MTLPTAAIPTETRTAPAKAAAASPEGRTPASTTPGAFGGASETSADFETFLKMLTTQMRNQDPLNPIESSDFAVQLATFSGVEQQVLTNQLLSGLAEQSGAPRGLADYAGWIGMEARSASPVAFDGEPAELVLSPDPAADRGLLLVRDEAGRVVQEIPLAPGTERVVWEGAASPTGALPDGVYEISARWLSGGEVLGETPAQSYASVAEVRVDPAGQVELLLESGFTVAASSVTAVRTGQAG</sequence>
<evidence type="ECO:0000256" key="4">
    <source>
        <dbReference type="ARBA" id="ARBA00024746"/>
    </source>
</evidence>
<name>A0A365U7A8_9RHOB</name>
<accession>A0A365U7A8</accession>
<dbReference type="Pfam" id="PF03963">
    <property type="entry name" value="FlgD"/>
    <property type="match status" value="1"/>
</dbReference>
<evidence type="ECO:0000313" key="9">
    <source>
        <dbReference type="Proteomes" id="UP000253370"/>
    </source>
</evidence>
<evidence type="ECO:0000256" key="6">
    <source>
        <dbReference type="SAM" id="MobiDB-lite"/>
    </source>
</evidence>
<dbReference type="Pfam" id="PF13860">
    <property type="entry name" value="FlgD_ig"/>
    <property type="match status" value="1"/>
</dbReference>
<dbReference type="GO" id="GO:0044781">
    <property type="term" value="P:bacterial-type flagellum organization"/>
    <property type="evidence" value="ECO:0007669"/>
    <property type="project" value="UniProtKB-UniRule"/>
</dbReference>
<organism evidence="8 9">
    <name type="scientific">Rhodosalinus halophilus</name>
    <dbReference type="NCBI Taxonomy" id="2259333"/>
    <lineage>
        <taxon>Bacteria</taxon>
        <taxon>Pseudomonadati</taxon>
        <taxon>Pseudomonadota</taxon>
        <taxon>Alphaproteobacteria</taxon>
        <taxon>Rhodobacterales</taxon>
        <taxon>Paracoccaceae</taxon>
        <taxon>Rhodosalinus</taxon>
    </lineage>
</organism>
<dbReference type="InterPro" id="IPR005648">
    <property type="entry name" value="FlgD"/>
</dbReference>
<keyword evidence="3 5" id="KW-1005">Bacterial flagellum biogenesis</keyword>
<comment type="function">
    <text evidence="4 5">Required for flagellar hook formation. May act as a scaffolding protein.</text>
</comment>
<comment type="caution">
    <text evidence="8">The sequence shown here is derived from an EMBL/GenBank/DDBJ whole genome shotgun (WGS) entry which is preliminary data.</text>
</comment>
<reference evidence="8 9" key="1">
    <citation type="submission" date="2018-07" db="EMBL/GenBank/DDBJ databases">
        <title>Rhodosalinus sp. strain E84T genomic sequence and assembly.</title>
        <authorList>
            <person name="Liu Z.-W."/>
            <person name="Lu D.-C."/>
        </authorList>
    </citation>
    <scope>NUCLEOTIDE SEQUENCE [LARGE SCALE GENOMIC DNA]</scope>
    <source>
        <strain evidence="8 9">E84</strain>
    </source>
</reference>
<dbReference type="RefSeq" id="WP_113289652.1">
    <property type="nucleotide sequence ID" value="NZ_QNTQ01000010.1"/>
</dbReference>
<evidence type="ECO:0000256" key="5">
    <source>
        <dbReference type="RuleBase" id="RU362076"/>
    </source>
</evidence>
<evidence type="ECO:0000313" key="8">
    <source>
        <dbReference type="EMBL" id="RBI84613.1"/>
    </source>
</evidence>
<keyword evidence="8" id="KW-0969">Cilium</keyword>
<keyword evidence="8" id="KW-0966">Cell projection</keyword>
<feature type="domain" description="FlgD/Vpr Ig-like" evidence="7">
    <location>
        <begin position="124"/>
        <end position="188"/>
    </location>
</feature>
<dbReference type="Proteomes" id="UP000253370">
    <property type="component" value="Unassembled WGS sequence"/>
</dbReference>